<accession>A0A183HH11</accession>
<dbReference type="EMBL" id="UZAJ01006637">
    <property type="protein sequence ID" value="VDO47865.1"/>
    <property type="molecule type" value="Genomic_DNA"/>
</dbReference>
<protein>
    <submittedName>
        <fullName evidence="1 3">Uncharacterized protein</fullName>
    </submittedName>
</protein>
<gene>
    <name evidence="1" type="ORF">OFLC_LOCUS6773</name>
</gene>
<organism evidence="3">
    <name type="scientific">Onchocerca flexuosa</name>
    <dbReference type="NCBI Taxonomy" id="387005"/>
    <lineage>
        <taxon>Eukaryota</taxon>
        <taxon>Metazoa</taxon>
        <taxon>Ecdysozoa</taxon>
        <taxon>Nematoda</taxon>
        <taxon>Chromadorea</taxon>
        <taxon>Rhabditida</taxon>
        <taxon>Spirurina</taxon>
        <taxon>Spiruromorpha</taxon>
        <taxon>Filarioidea</taxon>
        <taxon>Onchocercidae</taxon>
        <taxon>Onchocerca</taxon>
    </lineage>
</organism>
<name>A0A183HH11_9BILA</name>
<proteinExistence type="predicted"/>
<dbReference type="WBParaSite" id="OFLC_0000677201-mRNA-1">
    <property type="protein sequence ID" value="OFLC_0000677201-mRNA-1"/>
    <property type="gene ID" value="OFLC_0000677201"/>
</dbReference>
<keyword evidence="2" id="KW-1185">Reference proteome</keyword>
<evidence type="ECO:0000313" key="3">
    <source>
        <dbReference type="WBParaSite" id="OFLC_0000677201-mRNA-1"/>
    </source>
</evidence>
<evidence type="ECO:0000313" key="2">
    <source>
        <dbReference type="Proteomes" id="UP000267606"/>
    </source>
</evidence>
<dbReference type="AlphaFoldDB" id="A0A183HH11"/>
<evidence type="ECO:0000313" key="1">
    <source>
        <dbReference type="EMBL" id="VDO47865.1"/>
    </source>
</evidence>
<reference evidence="3" key="1">
    <citation type="submission" date="2016-06" db="UniProtKB">
        <authorList>
            <consortium name="WormBaseParasite"/>
        </authorList>
    </citation>
    <scope>IDENTIFICATION</scope>
</reference>
<reference evidence="1 2" key="2">
    <citation type="submission" date="2018-11" db="EMBL/GenBank/DDBJ databases">
        <authorList>
            <consortium name="Pathogen Informatics"/>
        </authorList>
    </citation>
    <scope>NUCLEOTIDE SEQUENCE [LARGE SCALE GENOMIC DNA]</scope>
</reference>
<dbReference type="Proteomes" id="UP000267606">
    <property type="component" value="Unassembled WGS sequence"/>
</dbReference>
<sequence>MARGGMLDFFPFSHIHSTQESVKVVLFIEAANKADLSDKQCVMRKEEPTKCQAKKEGFSGSIRCSGKIL</sequence>